<dbReference type="NCBIfam" id="TIGR00068">
    <property type="entry name" value="glyox_I"/>
    <property type="match status" value="1"/>
</dbReference>
<evidence type="ECO:0000313" key="12">
    <source>
        <dbReference type="Proteomes" id="UP001178148"/>
    </source>
</evidence>
<name>A0AA90NUL7_9GAMM</name>
<dbReference type="CDD" id="cd07233">
    <property type="entry name" value="GlxI_Zn"/>
    <property type="match status" value="1"/>
</dbReference>
<protein>
    <recommendedName>
        <fullName evidence="5">Aldoketomutase</fullName>
    </recommendedName>
    <alternativeName>
        <fullName evidence="4">Ketone-aldehyde mutase</fullName>
    </alternativeName>
    <alternativeName>
        <fullName evidence="6">Methylglyoxalase</fullName>
    </alternativeName>
    <alternativeName>
        <fullName evidence="7">S-D-lactoylglutathione methylglyoxal lyase</fullName>
    </alternativeName>
</protein>
<proteinExistence type="predicted"/>
<dbReference type="EMBL" id="JASXSV010000005">
    <property type="protein sequence ID" value="MDP0588528.1"/>
    <property type="molecule type" value="Genomic_DNA"/>
</dbReference>
<comment type="caution">
    <text evidence="11">The sequence shown here is derived from an EMBL/GenBank/DDBJ whole genome shotgun (WGS) entry which is preliminary data.</text>
</comment>
<evidence type="ECO:0000256" key="6">
    <source>
        <dbReference type="ARBA" id="ARBA00032460"/>
    </source>
</evidence>
<evidence type="ECO:0000259" key="10">
    <source>
        <dbReference type="PROSITE" id="PS51819"/>
    </source>
</evidence>
<dbReference type="InterPro" id="IPR037523">
    <property type="entry name" value="VOC_core"/>
</dbReference>
<keyword evidence="2" id="KW-0533">Nickel</keyword>
<organism evidence="11 12">
    <name type="scientific">Candidatus Endonucleibacter bathymodioli</name>
    <dbReference type="NCBI Taxonomy" id="539814"/>
    <lineage>
        <taxon>Bacteria</taxon>
        <taxon>Pseudomonadati</taxon>
        <taxon>Pseudomonadota</taxon>
        <taxon>Gammaproteobacteria</taxon>
        <taxon>Oceanospirillales</taxon>
        <taxon>Endozoicomonadaceae</taxon>
        <taxon>Candidatus Endonucleibacter</taxon>
    </lineage>
</organism>
<evidence type="ECO:0000256" key="3">
    <source>
        <dbReference type="ARBA" id="ARBA00022833"/>
    </source>
</evidence>
<evidence type="ECO:0000256" key="9">
    <source>
        <dbReference type="PIRSR" id="PIRSR604361-3"/>
    </source>
</evidence>
<dbReference type="PROSITE" id="PS51819">
    <property type="entry name" value="VOC"/>
    <property type="match status" value="1"/>
</dbReference>
<dbReference type="PANTHER" id="PTHR10374:SF30">
    <property type="entry name" value="LACTOYLGLUTATHIONE LYASE"/>
    <property type="match status" value="1"/>
</dbReference>
<dbReference type="InterPro" id="IPR004361">
    <property type="entry name" value="Glyoxalase_1"/>
</dbReference>
<dbReference type="PANTHER" id="PTHR10374">
    <property type="entry name" value="LACTOYLGLUTATHIONE LYASE GLYOXALASE I"/>
    <property type="match status" value="1"/>
</dbReference>
<evidence type="ECO:0000256" key="1">
    <source>
        <dbReference type="ARBA" id="ARBA00001967"/>
    </source>
</evidence>
<dbReference type="SUPFAM" id="SSF54593">
    <property type="entry name" value="Glyoxalase/Bleomycin resistance protein/Dihydroxybiphenyl dioxygenase"/>
    <property type="match status" value="1"/>
</dbReference>
<evidence type="ECO:0000313" key="11">
    <source>
        <dbReference type="EMBL" id="MDP0588528.1"/>
    </source>
</evidence>
<dbReference type="InterPro" id="IPR029068">
    <property type="entry name" value="Glyas_Bleomycin-R_OHBP_Dase"/>
</dbReference>
<feature type="binding site" evidence="9">
    <location>
        <position position="54"/>
    </location>
    <ligand>
        <name>Zn(2+)</name>
        <dbReference type="ChEBI" id="CHEBI:29105"/>
        <note>ligand shared between dimeric partners</note>
    </ligand>
</feature>
<dbReference type="Gene3D" id="3.10.180.10">
    <property type="entry name" value="2,3-Dihydroxybiphenyl 1,2-Dioxygenase, domain 1"/>
    <property type="match status" value="1"/>
</dbReference>
<evidence type="ECO:0000256" key="4">
    <source>
        <dbReference type="ARBA" id="ARBA00030291"/>
    </source>
</evidence>
<feature type="domain" description="VOC" evidence="10">
    <location>
        <begin position="2"/>
        <end position="119"/>
    </location>
</feature>
<dbReference type="Proteomes" id="UP001178148">
    <property type="component" value="Unassembled WGS sequence"/>
</dbReference>
<evidence type="ECO:0000256" key="5">
    <source>
        <dbReference type="ARBA" id="ARBA00030892"/>
    </source>
</evidence>
<dbReference type="InterPro" id="IPR004360">
    <property type="entry name" value="Glyas_Fos-R_dOase_dom"/>
</dbReference>
<keyword evidence="11" id="KW-0456">Lyase</keyword>
<feature type="active site" description="Proton donor/acceptor" evidence="8">
    <location>
        <position position="115"/>
    </location>
</feature>
<dbReference type="GO" id="GO:0046872">
    <property type="term" value="F:metal ion binding"/>
    <property type="evidence" value="ECO:0007669"/>
    <property type="project" value="UniProtKB-KW"/>
</dbReference>
<dbReference type="Pfam" id="PF00903">
    <property type="entry name" value="Glyoxalase"/>
    <property type="match status" value="1"/>
</dbReference>
<keyword evidence="12" id="KW-1185">Reference proteome</keyword>
<comment type="cofactor">
    <cofactor evidence="9">
        <name>Zn(2+)</name>
        <dbReference type="ChEBI" id="CHEBI:29105"/>
    </cofactor>
    <text evidence="9">Binds 1 zinc ion per subunit. In the homodimer, two zinc ions are bound between subunits.</text>
</comment>
<evidence type="ECO:0000256" key="7">
    <source>
        <dbReference type="ARBA" id="ARBA00033298"/>
    </source>
</evidence>
<keyword evidence="3 9" id="KW-0862">Zinc</keyword>
<gene>
    <name evidence="11" type="primary">gloA</name>
    <name evidence="11" type="ORF">QS748_04790</name>
</gene>
<dbReference type="GO" id="GO:0004462">
    <property type="term" value="F:lactoylglutathione lyase activity"/>
    <property type="evidence" value="ECO:0007669"/>
    <property type="project" value="InterPro"/>
</dbReference>
<keyword evidence="9" id="KW-0479">Metal-binding</keyword>
<evidence type="ECO:0000256" key="8">
    <source>
        <dbReference type="PIRSR" id="PIRSR604361-1"/>
    </source>
</evidence>
<accession>A0AA90NUL7</accession>
<sequence>MKYLHAMIRVVDIEKSLAFYEEALGLKLLRRRDYENGQFSLYYLATAEGEPEIELTHNWGVNEYQSGNSFGHLAFSVENIYDLCQKLEDSGVVILRPPKDGYMAFIKDPSGISIELLQSGERLRPHNKWSKMENTGSW</sequence>
<evidence type="ECO:0000256" key="2">
    <source>
        <dbReference type="ARBA" id="ARBA00022596"/>
    </source>
</evidence>
<dbReference type="AlphaFoldDB" id="A0AA90NUL7"/>
<feature type="binding site" evidence="9">
    <location>
        <position position="115"/>
    </location>
    <ligand>
        <name>Zn(2+)</name>
        <dbReference type="ChEBI" id="CHEBI:29105"/>
        <note>ligand shared between dimeric partners</note>
    </ligand>
</feature>
<feature type="binding site" evidence="9">
    <location>
        <position position="72"/>
    </location>
    <ligand>
        <name>Zn(2+)</name>
        <dbReference type="ChEBI" id="CHEBI:29105"/>
        <note>ligand shared between dimeric partners</note>
    </ligand>
</feature>
<comment type="cofactor">
    <cofactor evidence="1">
        <name>Ni(2+)</name>
        <dbReference type="ChEBI" id="CHEBI:49786"/>
    </cofactor>
</comment>
<reference evidence="11 12" key="1">
    <citation type="journal article" date="2023" name="bioRxiv">
        <title>An intranuclear bacterial parasite of deep-sea mussels expresses apoptosis inhibitors acquired from its host.</title>
        <authorList>
            <person name="Gonzalez Porras M.A."/>
            <person name="Assie A."/>
            <person name="Tietjen M."/>
            <person name="Violette M."/>
            <person name="Kleiner M."/>
            <person name="Gruber-Vodicka H."/>
            <person name="Dubilier N."/>
            <person name="Leisch N."/>
        </authorList>
    </citation>
    <scope>NUCLEOTIDE SEQUENCE [LARGE SCALE GENOMIC DNA]</scope>
    <source>
        <strain evidence="11">IAP13</strain>
    </source>
</reference>